<reference evidence="2" key="2">
    <citation type="journal article" date="2022" name="BMC Genomics">
        <title>Comparative genome analysis of mycobacteria focusing on tRNA and non-coding RNA.</title>
        <authorList>
            <person name="Behra P.R.K."/>
            <person name="Pettersson B.M.F."/>
            <person name="Ramesh M."/>
            <person name="Das S."/>
            <person name="Dasgupta S."/>
            <person name="Kirsebom L.A."/>
        </authorList>
    </citation>
    <scope>NUCLEOTIDE SEQUENCE</scope>
    <source>
        <strain evidence="2">DSM 44615</strain>
    </source>
</reference>
<dbReference type="EMBL" id="JACKSJ010000153">
    <property type="protein sequence ID" value="MCV7172001.1"/>
    <property type="molecule type" value="Genomic_DNA"/>
</dbReference>
<feature type="region of interest" description="Disordered" evidence="1">
    <location>
        <begin position="24"/>
        <end position="83"/>
    </location>
</feature>
<dbReference type="Proteomes" id="UP001140293">
    <property type="component" value="Unassembled WGS sequence"/>
</dbReference>
<name>A0A9X2YRG0_9MYCO</name>
<evidence type="ECO:0000256" key="1">
    <source>
        <dbReference type="SAM" id="MobiDB-lite"/>
    </source>
</evidence>
<sequence length="83" mass="8956">MAENNSGPAEGIRGVVEDVKGKAKEAVGTVAGRDDLVREGQAQQDKAEAQREAAQKEAEAEKARANAKVDEQRQRAAQRPDRD</sequence>
<feature type="compositionally biased region" description="Basic and acidic residues" evidence="1">
    <location>
        <begin position="45"/>
        <end position="83"/>
    </location>
</feature>
<comment type="caution">
    <text evidence="2">The sequence shown here is derived from an EMBL/GenBank/DDBJ whole genome shotgun (WGS) entry which is preliminary data.</text>
</comment>
<accession>A0A9X2YRG0</accession>
<dbReference type="SUPFAM" id="SSF69047">
    <property type="entry name" value="Hypothetical protein YjbJ"/>
    <property type="match status" value="1"/>
</dbReference>
<reference evidence="2" key="1">
    <citation type="submission" date="2020-07" db="EMBL/GenBank/DDBJ databases">
        <authorList>
            <person name="Pettersson B.M.F."/>
            <person name="Behra P.R.K."/>
            <person name="Ramesh M."/>
            <person name="Das S."/>
            <person name="Dasgupta S."/>
            <person name="Kirsebom L.A."/>
        </authorList>
    </citation>
    <scope>NUCLEOTIDE SEQUENCE</scope>
    <source>
        <strain evidence="2">DSM 44615</strain>
    </source>
</reference>
<evidence type="ECO:0000313" key="2">
    <source>
        <dbReference type="EMBL" id="MCV7172001.1"/>
    </source>
</evidence>
<evidence type="ECO:0000313" key="3">
    <source>
        <dbReference type="Proteomes" id="UP001140293"/>
    </source>
</evidence>
<proteinExistence type="predicted"/>
<keyword evidence="3" id="KW-1185">Reference proteome</keyword>
<organism evidence="2 3">
    <name type="scientific">[Mycobacterium] manitobense</name>
    <dbReference type="NCBI Taxonomy" id="190147"/>
    <lineage>
        <taxon>Bacteria</taxon>
        <taxon>Bacillati</taxon>
        <taxon>Actinomycetota</taxon>
        <taxon>Actinomycetes</taxon>
        <taxon>Mycobacteriales</taxon>
        <taxon>Mycobacteriaceae</taxon>
        <taxon>Mycolicibacterium</taxon>
    </lineage>
</organism>
<dbReference type="InterPro" id="IPR036629">
    <property type="entry name" value="YjbJ_sf"/>
</dbReference>
<dbReference type="AlphaFoldDB" id="A0A9X2YRG0"/>
<dbReference type="RefSeq" id="WP_264014185.1">
    <property type="nucleotide sequence ID" value="NZ_JACKSJ010000153.1"/>
</dbReference>
<gene>
    <name evidence="2" type="ORF">H7I41_18970</name>
</gene>
<protein>
    <submittedName>
        <fullName evidence="2">CsbD family protein</fullName>
    </submittedName>
</protein>